<sequence length="611" mass="67316">MFSYDKISLQKVISNLNAYTGKTDLITTKKTIASYIQIEIILLCSTCTFAQKFIAGVETPSRSGRVAKTAIDVCTDTKVGNTYCNDDDICVATGFIQCTGAGAGIEFPCGGEFVGCEETYNAAAPPVKNGDAKCATTRPSACGDPVADFQCLDAGIFPDPLNCQKYFFCYEDGGDLTAVEYTCEKYYVFDPSGINNEYCRLTIGRHCITADCNNESKNVLLEYPYWSDGQIVAMCRGSSPPLVTRCAEGFVANLNTLPIECEFVCKTPGNFPYPGDDTKYNYCFAVSGGLEHKVNSCFPNYYFNPGTNVCEEKTEETTEAAIVIMKTILLLLAVFTVQSLAQSSILDCFAPVLDNVNGEREDLVEWSQDVRDTTVRLQEQRQRCNDIPRDDPPTAIQDRIIQACNAAWSASLAFELNRLFTDLVAIDPELAEELRRQSADCFPIPEAPEAIELKRKLLKTLNSFIFKILTVIAENRRVNMKTLLLLVAVVGLTHFSASQAPEIPEDINLEEVLACVQAGIDAIPDQSQAVAEWAVQTVQSVIGLVEQRRRCLEMTNDRLQQACMATWTASVLFEANRLRNDLAILPDESTAAIFEEHFLGCFGVSPDDVPA</sequence>
<dbReference type="Proteomes" id="UP000183832">
    <property type="component" value="Unassembled WGS sequence"/>
</dbReference>
<dbReference type="SMART" id="SM00494">
    <property type="entry name" value="ChtBD2"/>
    <property type="match status" value="2"/>
</dbReference>
<reference evidence="2 3" key="1">
    <citation type="submission" date="2015-04" db="EMBL/GenBank/DDBJ databases">
        <authorList>
            <person name="Syromyatnikov M.Y."/>
            <person name="Popov V.N."/>
        </authorList>
    </citation>
    <scope>NUCLEOTIDE SEQUENCE [LARGE SCALE GENOMIC DNA]</scope>
</reference>
<name>A0A1J1IQ73_9DIPT</name>
<organism evidence="2 3">
    <name type="scientific">Clunio marinus</name>
    <dbReference type="NCBI Taxonomy" id="568069"/>
    <lineage>
        <taxon>Eukaryota</taxon>
        <taxon>Metazoa</taxon>
        <taxon>Ecdysozoa</taxon>
        <taxon>Arthropoda</taxon>
        <taxon>Hexapoda</taxon>
        <taxon>Insecta</taxon>
        <taxon>Pterygota</taxon>
        <taxon>Neoptera</taxon>
        <taxon>Endopterygota</taxon>
        <taxon>Diptera</taxon>
        <taxon>Nematocera</taxon>
        <taxon>Chironomoidea</taxon>
        <taxon>Chironomidae</taxon>
        <taxon>Clunio</taxon>
    </lineage>
</organism>
<evidence type="ECO:0000313" key="2">
    <source>
        <dbReference type="EMBL" id="CRL01882.1"/>
    </source>
</evidence>
<feature type="domain" description="Chitin-binding type-2" evidence="1">
    <location>
        <begin position="148"/>
        <end position="209"/>
    </location>
</feature>
<dbReference type="GO" id="GO:0005576">
    <property type="term" value="C:extracellular region"/>
    <property type="evidence" value="ECO:0007669"/>
    <property type="project" value="InterPro"/>
</dbReference>
<proteinExistence type="predicted"/>
<dbReference type="InterPro" id="IPR002557">
    <property type="entry name" value="Chitin-bd_dom"/>
</dbReference>
<accession>A0A1J1IQ73</accession>
<evidence type="ECO:0000313" key="3">
    <source>
        <dbReference type="Proteomes" id="UP000183832"/>
    </source>
</evidence>
<dbReference type="InterPro" id="IPR036508">
    <property type="entry name" value="Chitin-bd_dom_sf"/>
</dbReference>
<dbReference type="OrthoDB" id="7753427at2759"/>
<dbReference type="EMBL" id="CVRI01000057">
    <property type="protein sequence ID" value="CRL01882.1"/>
    <property type="molecule type" value="Genomic_DNA"/>
</dbReference>
<dbReference type="GO" id="GO:0008061">
    <property type="term" value="F:chitin binding"/>
    <property type="evidence" value="ECO:0007669"/>
    <property type="project" value="InterPro"/>
</dbReference>
<dbReference type="PROSITE" id="PS50940">
    <property type="entry name" value="CHIT_BIND_II"/>
    <property type="match status" value="1"/>
</dbReference>
<evidence type="ECO:0000259" key="1">
    <source>
        <dbReference type="PROSITE" id="PS50940"/>
    </source>
</evidence>
<dbReference type="STRING" id="568069.A0A1J1IQ73"/>
<dbReference type="Gene3D" id="2.170.140.10">
    <property type="entry name" value="Chitin binding domain"/>
    <property type="match status" value="1"/>
</dbReference>
<protein>
    <submittedName>
        <fullName evidence="2">CLUMA_CG015354, isoform A</fullName>
    </submittedName>
</protein>
<gene>
    <name evidence="2" type="ORF">CLUMA_CG015354</name>
</gene>
<dbReference type="AlphaFoldDB" id="A0A1J1IQ73"/>
<dbReference type="SUPFAM" id="SSF57625">
    <property type="entry name" value="Invertebrate chitin-binding proteins"/>
    <property type="match status" value="2"/>
</dbReference>
<keyword evidence="3" id="KW-1185">Reference proteome</keyword>